<reference evidence="4" key="1">
    <citation type="submission" date="2019-05" db="EMBL/GenBank/DDBJ databases">
        <title>Annotation for the trematode Fasciolopsis buski.</title>
        <authorList>
            <person name="Choi Y.-J."/>
        </authorList>
    </citation>
    <scope>NUCLEOTIDE SEQUENCE</scope>
    <source>
        <strain evidence="4">HT</strain>
        <tissue evidence="4">Whole worm</tissue>
    </source>
</reference>
<gene>
    <name evidence="4" type="ORF">FBUS_02200</name>
</gene>
<dbReference type="PANTHER" id="PTHR23106">
    <property type="entry name" value="ANGIOGENIC FACTOR WITH G PATCH AND FHA DOMAINS 1"/>
    <property type="match status" value="1"/>
</dbReference>
<dbReference type="Pfam" id="PF00498">
    <property type="entry name" value="FHA"/>
    <property type="match status" value="1"/>
</dbReference>
<keyword evidence="5" id="KW-1185">Reference proteome</keyword>
<dbReference type="Pfam" id="PF17780">
    <property type="entry name" value="OCRE"/>
    <property type="match status" value="1"/>
</dbReference>
<dbReference type="GO" id="GO:0003676">
    <property type="term" value="F:nucleic acid binding"/>
    <property type="evidence" value="ECO:0007669"/>
    <property type="project" value="InterPro"/>
</dbReference>
<name>A0A8E0RKE4_9TREM</name>
<protein>
    <submittedName>
        <fullName evidence="4">G patch and FHA domains-containing Angiogenic factor</fullName>
    </submittedName>
</protein>
<dbReference type="InterPro" id="IPR000467">
    <property type="entry name" value="G_patch_dom"/>
</dbReference>
<accession>A0A8E0RKE4</accession>
<feature type="domain" description="G-patch" evidence="3">
    <location>
        <begin position="521"/>
        <end position="568"/>
    </location>
</feature>
<dbReference type="PROSITE" id="PS50006">
    <property type="entry name" value="FHA_DOMAIN"/>
    <property type="match status" value="1"/>
</dbReference>
<dbReference type="CDD" id="cd16164">
    <property type="entry name" value="OCRE_VG5Q"/>
    <property type="match status" value="1"/>
</dbReference>
<dbReference type="Gene3D" id="2.60.200.20">
    <property type="match status" value="1"/>
</dbReference>
<feature type="domain" description="FHA" evidence="2">
    <location>
        <begin position="302"/>
        <end position="356"/>
    </location>
</feature>
<comment type="caution">
    <text evidence="4">The sequence shown here is derived from an EMBL/GenBank/DDBJ whole genome shotgun (WGS) entry which is preliminary data.</text>
</comment>
<dbReference type="AlphaFoldDB" id="A0A8E0RKE4"/>
<dbReference type="PROSITE" id="PS50174">
    <property type="entry name" value="G_PATCH"/>
    <property type="match status" value="1"/>
</dbReference>
<feature type="compositionally biased region" description="Basic and acidic residues" evidence="1">
    <location>
        <begin position="156"/>
        <end position="184"/>
    </location>
</feature>
<evidence type="ECO:0000259" key="2">
    <source>
        <dbReference type="PROSITE" id="PS50006"/>
    </source>
</evidence>
<dbReference type="InterPro" id="IPR035624">
    <property type="entry name" value="AGGF1_OCRE"/>
</dbReference>
<dbReference type="InterPro" id="IPR041591">
    <property type="entry name" value="OCRE"/>
</dbReference>
<dbReference type="SMART" id="SM00443">
    <property type="entry name" value="G_patch"/>
    <property type="match status" value="1"/>
</dbReference>
<evidence type="ECO:0000313" key="4">
    <source>
        <dbReference type="EMBL" id="KAA0183859.1"/>
    </source>
</evidence>
<dbReference type="InterPro" id="IPR053027">
    <property type="entry name" value="AGGF1"/>
</dbReference>
<organism evidence="4 5">
    <name type="scientific">Fasciolopsis buskii</name>
    <dbReference type="NCBI Taxonomy" id="27845"/>
    <lineage>
        <taxon>Eukaryota</taxon>
        <taxon>Metazoa</taxon>
        <taxon>Spiralia</taxon>
        <taxon>Lophotrochozoa</taxon>
        <taxon>Platyhelminthes</taxon>
        <taxon>Trematoda</taxon>
        <taxon>Digenea</taxon>
        <taxon>Plagiorchiida</taxon>
        <taxon>Echinostomata</taxon>
        <taxon>Echinostomatoidea</taxon>
        <taxon>Fasciolidae</taxon>
        <taxon>Fasciolopsis</taxon>
    </lineage>
</organism>
<dbReference type="InterPro" id="IPR008984">
    <property type="entry name" value="SMAD_FHA_dom_sf"/>
</dbReference>
<evidence type="ECO:0000259" key="3">
    <source>
        <dbReference type="PROSITE" id="PS50174"/>
    </source>
</evidence>
<proteinExistence type="predicted"/>
<dbReference type="InterPro" id="IPR000253">
    <property type="entry name" value="FHA_dom"/>
</dbReference>
<evidence type="ECO:0000256" key="1">
    <source>
        <dbReference type="SAM" id="MobiDB-lite"/>
    </source>
</evidence>
<feature type="region of interest" description="Disordered" evidence="1">
    <location>
        <begin position="146"/>
        <end position="220"/>
    </location>
</feature>
<dbReference type="Proteomes" id="UP000728185">
    <property type="component" value="Unassembled WGS sequence"/>
</dbReference>
<dbReference type="PANTHER" id="PTHR23106:SF24">
    <property type="entry name" value="ANGIOGENIC FACTOR WITH G PATCH AND FHA DOMAINS 1"/>
    <property type="match status" value="1"/>
</dbReference>
<dbReference type="OrthoDB" id="2538319at2759"/>
<evidence type="ECO:0000313" key="5">
    <source>
        <dbReference type="Proteomes" id="UP000728185"/>
    </source>
</evidence>
<dbReference type="SUPFAM" id="SSF49879">
    <property type="entry name" value="SMAD/FHA domain"/>
    <property type="match status" value="1"/>
</dbReference>
<feature type="compositionally biased region" description="Low complexity" evidence="1">
    <location>
        <begin position="185"/>
        <end position="194"/>
    </location>
</feature>
<sequence>MDFVLFDKLSELETKVYLLEQELQEKDATIATLSGRIRELEGCVEKSTLSNESTVNSDLCNLEPGKSVADILKETSESVLRSTAYAFDERTGLYFDNNSGYYYDPKNKLFYEPRTETYYRYNTETGEYVRKTSVDKILDAQFKHLTQEHFAPPESEQSKIKTAQDRNRDSQKSHGSERHREANSRRSPSLSPPRSSRRRSRSTTSSSDQPMRSHWRRTRRRRRNRISPVYKFWKYSFFHVKLLTDSRKESTTESEVPAPLTSLAARPVVYPPVIRLMLLTSDHAPVGTVFIITSEESSKGLAVIGSSSAMCPTIHFPGDPAVQPIHCEIVYDEDDRRYALLDRDSESGTFLNGRILAQRAQIVLEHGDVIRVGSSRLLVHIHEGHECCGQCDPETVQSAMQAAEVPVVSATTDASEAKPDQPENASEETPVFLTAAEIRELERRATLDQLKEQYGLKHRVPVSNSNIEVPYHDRAALRRAIEKNLKAAGYISPERAKRVPLIAREIPETPPVPAGPVPLTEENRGAKLLSKMGWNPGQGLGKDNRGIVEPISVSQRPKPLAGLGYADRDWRGALPIRTYPH</sequence>
<dbReference type="EMBL" id="LUCM01011534">
    <property type="protein sequence ID" value="KAA0183859.1"/>
    <property type="molecule type" value="Genomic_DNA"/>
</dbReference>
<dbReference type="Pfam" id="PF01585">
    <property type="entry name" value="G-patch"/>
    <property type="match status" value="1"/>
</dbReference>